<comment type="caution">
    <text evidence="3">The sequence shown here is derived from an EMBL/GenBank/DDBJ whole genome shotgun (WGS) entry which is preliminary data.</text>
</comment>
<evidence type="ECO:0000259" key="1">
    <source>
        <dbReference type="Pfam" id="PF13173"/>
    </source>
</evidence>
<accession>A0ABU7ZAF8</accession>
<evidence type="ECO:0000313" key="4">
    <source>
        <dbReference type="Proteomes" id="UP001310387"/>
    </source>
</evidence>
<reference evidence="3" key="1">
    <citation type="journal article" date="2024" name="Antonie Van Leeuwenhoek">
        <title>Isoptericola haloaureus sp. nov., a dimorphic actinobacterium isolated from mangrove sediments of southeast India, implicating biosaline agricultural significance through nitrogen fixation and salt tolerance genes.</title>
        <authorList>
            <person name="Prathaban M."/>
            <person name="Prathiviraj R."/>
            <person name="Ravichandran M."/>
            <person name="Natarajan S.D."/>
            <person name="Sobanaa M."/>
            <person name="Hari Krishna Kumar S."/>
            <person name="Chandrasekar V."/>
            <person name="Selvin J."/>
        </authorList>
    </citation>
    <scope>NUCLEOTIDE SEQUENCE</scope>
    <source>
        <strain evidence="3">MP1014</strain>
    </source>
</reference>
<dbReference type="PANTHER" id="PTHR43566">
    <property type="entry name" value="CONSERVED PROTEIN"/>
    <property type="match status" value="1"/>
</dbReference>
<dbReference type="Pfam" id="PF13635">
    <property type="entry name" value="DUF4143"/>
    <property type="match status" value="1"/>
</dbReference>
<dbReference type="InterPro" id="IPR041682">
    <property type="entry name" value="AAA_14"/>
</dbReference>
<dbReference type="RefSeq" id="WP_332902851.1">
    <property type="nucleotide sequence ID" value="NZ_JBAGLP010000118.1"/>
</dbReference>
<sequence length="425" mass="46338">MRYRRRIIDDALDELFPHLAAIALEGAKGVGKTATATQRASTVVNLADDLQRQTVAADVGQVTRVPPPVLVDEWQLEPPVWDRIKRAVDDDLTGGRYLLAGSAGVAPGTRIHSGAGRIVSLTMRPLSFAERAVSTPTVSLRTLLDGHRPEITGTSEVGLPHYVDEILRSGFPGIRHLPEPARHVQLDSYLARIVERELPENGIHVRRPEALTGWLAAYGAATATDASYSTILDAATTGDGDKPARQTVDIYREHLSRLFILDPVPAWLPLFAPLKRLTRTPKHHLVDPALAARLVGVTQDGLLRGEGDRVAARADTGTWLGALFESLVVQSIKVYADGARATVGHLRTKDTNREIDIIVERPDRKLVAIEVKLAGSVSDKDVRHLNWLHDQLGDRVLERVVVTTGPSAYRRKDGVAVVPLALLAP</sequence>
<evidence type="ECO:0000259" key="2">
    <source>
        <dbReference type="Pfam" id="PF13635"/>
    </source>
</evidence>
<protein>
    <submittedName>
        <fullName evidence="3">DUF4143 domain-containing protein</fullName>
    </submittedName>
</protein>
<feature type="domain" description="DUF4143" evidence="2">
    <location>
        <begin position="205"/>
        <end position="373"/>
    </location>
</feature>
<reference evidence="3" key="2">
    <citation type="submission" date="2024-02" db="EMBL/GenBank/DDBJ databases">
        <authorList>
            <person name="Prathaban M."/>
            <person name="Mythili R."/>
            <person name="Sharmila Devi N."/>
            <person name="Sobanaa M."/>
            <person name="Prathiviraj R."/>
            <person name="Selvin J."/>
        </authorList>
    </citation>
    <scope>NUCLEOTIDE SEQUENCE</scope>
    <source>
        <strain evidence="3">MP1014</strain>
    </source>
</reference>
<proteinExistence type="predicted"/>
<gene>
    <name evidence="3" type="ORF">V5O49_14670</name>
</gene>
<organism evidence="3 4">
    <name type="scientific">Isoptericola haloaureus</name>
    <dbReference type="NCBI Taxonomy" id="1542902"/>
    <lineage>
        <taxon>Bacteria</taxon>
        <taxon>Bacillati</taxon>
        <taxon>Actinomycetota</taxon>
        <taxon>Actinomycetes</taxon>
        <taxon>Micrococcales</taxon>
        <taxon>Promicromonosporaceae</taxon>
        <taxon>Isoptericola</taxon>
    </lineage>
</organism>
<dbReference type="Pfam" id="PF13173">
    <property type="entry name" value="AAA_14"/>
    <property type="match status" value="1"/>
</dbReference>
<dbReference type="InterPro" id="IPR025420">
    <property type="entry name" value="DUF4143"/>
</dbReference>
<evidence type="ECO:0000313" key="3">
    <source>
        <dbReference type="EMBL" id="MEG3616371.1"/>
    </source>
</evidence>
<keyword evidence="4" id="KW-1185">Reference proteome</keyword>
<feature type="domain" description="AAA" evidence="1">
    <location>
        <begin position="21"/>
        <end position="130"/>
    </location>
</feature>
<dbReference type="PANTHER" id="PTHR43566:SF2">
    <property type="entry name" value="DUF4143 DOMAIN-CONTAINING PROTEIN"/>
    <property type="match status" value="1"/>
</dbReference>
<name>A0ABU7ZAF8_9MICO</name>
<dbReference type="EMBL" id="JBAGLP010000118">
    <property type="protein sequence ID" value="MEG3616371.1"/>
    <property type="molecule type" value="Genomic_DNA"/>
</dbReference>
<dbReference type="Proteomes" id="UP001310387">
    <property type="component" value="Unassembled WGS sequence"/>
</dbReference>